<comment type="similarity">
    <text evidence="2">Belongs to the transposase mutator family.</text>
</comment>
<comment type="function">
    <text evidence="1">Required for the transposition of the insertion element.</text>
</comment>
<evidence type="ECO:0000256" key="5">
    <source>
        <dbReference type="ARBA" id="ARBA00023172"/>
    </source>
</evidence>
<keyword evidence="4" id="KW-0238">DNA-binding</keyword>
<comment type="caution">
    <text evidence="7">The sequence shown here is derived from an EMBL/GenBank/DDBJ whole genome shotgun (WGS) entry which is preliminary data.</text>
</comment>
<dbReference type="EMBL" id="BMTF01000029">
    <property type="protein sequence ID" value="GGV94848.1"/>
    <property type="molecule type" value="Genomic_DNA"/>
</dbReference>
<keyword evidence="5" id="KW-0233">DNA recombination</keyword>
<evidence type="ECO:0000256" key="1">
    <source>
        <dbReference type="ARBA" id="ARBA00002190"/>
    </source>
</evidence>
<evidence type="ECO:0000313" key="8">
    <source>
        <dbReference type="Proteomes" id="UP000660675"/>
    </source>
</evidence>
<accession>A0ABQ2WAR5</accession>
<evidence type="ECO:0000313" key="7">
    <source>
        <dbReference type="EMBL" id="GGV94848.1"/>
    </source>
</evidence>
<dbReference type="Pfam" id="PF00872">
    <property type="entry name" value="Transposase_mut"/>
    <property type="match status" value="1"/>
</dbReference>
<proteinExistence type="inferred from homology"/>
<keyword evidence="3" id="KW-0815">Transposition</keyword>
<organism evidence="7 8">
    <name type="scientific">Streptomyces gelaticus</name>
    <dbReference type="NCBI Taxonomy" id="285446"/>
    <lineage>
        <taxon>Bacteria</taxon>
        <taxon>Bacillati</taxon>
        <taxon>Actinomycetota</taxon>
        <taxon>Actinomycetes</taxon>
        <taxon>Kitasatosporales</taxon>
        <taxon>Streptomycetaceae</taxon>
        <taxon>Streptomyces</taxon>
    </lineage>
</organism>
<evidence type="ECO:0000256" key="6">
    <source>
        <dbReference type="SAM" id="MobiDB-lite"/>
    </source>
</evidence>
<reference evidence="8" key="1">
    <citation type="journal article" date="2019" name="Int. J. Syst. Evol. Microbiol.">
        <title>The Global Catalogue of Microorganisms (GCM) 10K type strain sequencing project: providing services to taxonomists for standard genome sequencing and annotation.</title>
        <authorList>
            <consortium name="The Broad Institute Genomics Platform"/>
            <consortium name="The Broad Institute Genome Sequencing Center for Infectious Disease"/>
            <person name="Wu L."/>
            <person name="Ma J."/>
        </authorList>
    </citation>
    <scope>NUCLEOTIDE SEQUENCE [LARGE SCALE GENOMIC DNA]</scope>
    <source>
        <strain evidence="8">JCM 4376</strain>
    </source>
</reference>
<sequence>MPPATVTRLTAQSQGDHAAFQQRDLSGTDYIYIRVDGIHLRIRLNEAMAAVLVAVGVRADAPRNWSLWPTARNTDESVHEQDSPVLNDDGSSDRQLGLTGHGDFLPSVIIASR</sequence>
<evidence type="ECO:0000256" key="3">
    <source>
        <dbReference type="ARBA" id="ARBA00022578"/>
    </source>
</evidence>
<protein>
    <submittedName>
        <fullName evidence="7">Uncharacterized protein</fullName>
    </submittedName>
</protein>
<keyword evidence="8" id="KW-1185">Reference proteome</keyword>
<feature type="region of interest" description="Disordered" evidence="6">
    <location>
        <begin position="71"/>
        <end position="99"/>
    </location>
</feature>
<evidence type="ECO:0000256" key="4">
    <source>
        <dbReference type="ARBA" id="ARBA00023125"/>
    </source>
</evidence>
<dbReference type="InterPro" id="IPR001207">
    <property type="entry name" value="Transposase_mutator"/>
</dbReference>
<gene>
    <name evidence="7" type="ORF">GCM10015535_61090</name>
</gene>
<evidence type="ECO:0000256" key="2">
    <source>
        <dbReference type="ARBA" id="ARBA00010961"/>
    </source>
</evidence>
<dbReference type="Proteomes" id="UP000660675">
    <property type="component" value="Unassembled WGS sequence"/>
</dbReference>
<name>A0ABQ2WAR5_9ACTN</name>
<feature type="compositionally biased region" description="Basic and acidic residues" evidence="6">
    <location>
        <begin position="73"/>
        <end position="82"/>
    </location>
</feature>